<dbReference type="PANTHER" id="PTHR43133">
    <property type="entry name" value="RNA POLYMERASE ECF-TYPE SIGMA FACTO"/>
    <property type="match status" value="1"/>
</dbReference>
<dbReference type="InterPro" id="IPR036388">
    <property type="entry name" value="WH-like_DNA-bd_sf"/>
</dbReference>
<feature type="region of interest" description="Disordered" evidence="5">
    <location>
        <begin position="1"/>
        <end position="33"/>
    </location>
</feature>
<organism evidence="7 8">
    <name type="scientific">Actinocorallia libanotica</name>
    <dbReference type="NCBI Taxonomy" id="46162"/>
    <lineage>
        <taxon>Bacteria</taxon>
        <taxon>Bacillati</taxon>
        <taxon>Actinomycetota</taxon>
        <taxon>Actinomycetes</taxon>
        <taxon>Streptosporangiales</taxon>
        <taxon>Thermomonosporaceae</taxon>
        <taxon>Actinocorallia</taxon>
    </lineage>
</organism>
<evidence type="ECO:0000256" key="2">
    <source>
        <dbReference type="ARBA" id="ARBA00023015"/>
    </source>
</evidence>
<evidence type="ECO:0000313" key="8">
    <source>
        <dbReference type="Proteomes" id="UP001500665"/>
    </source>
</evidence>
<dbReference type="InterPro" id="IPR039425">
    <property type="entry name" value="RNA_pol_sigma-70-like"/>
</dbReference>
<dbReference type="InterPro" id="IPR013324">
    <property type="entry name" value="RNA_pol_sigma_r3/r4-like"/>
</dbReference>
<keyword evidence="3" id="KW-0731">Sigma factor</keyword>
<dbReference type="PANTHER" id="PTHR43133:SF46">
    <property type="entry name" value="RNA POLYMERASE SIGMA-70 FACTOR ECF SUBFAMILY"/>
    <property type="match status" value="1"/>
</dbReference>
<comment type="caution">
    <text evidence="7">The sequence shown here is derived from an EMBL/GenBank/DDBJ whole genome shotgun (WGS) entry which is preliminary data.</text>
</comment>
<evidence type="ECO:0000256" key="1">
    <source>
        <dbReference type="ARBA" id="ARBA00010641"/>
    </source>
</evidence>
<reference evidence="7 8" key="1">
    <citation type="journal article" date="2019" name="Int. J. Syst. Evol. Microbiol.">
        <title>The Global Catalogue of Microorganisms (GCM) 10K type strain sequencing project: providing services to taxonomists for standard genome sequencing and annotation.</title>
        <authorList>
            <consortium name="The Broad Institute Genomics Platform"/>
            <consortium name="The Broad Institute Genome Sequencing Center for Infectious Disease"/>
            <person name="Wu L."/>
            <person name="Ma J."/>
        </authorList>
    </citation>
    <scope>NUCLEOTIDE SEQUENCE [LARGE SCALE GENOMIC DNA]</scope>
    <source>
        <strain evidence="7 8">JCM 10696</strain>
    </source>
</reference>
<keyword evidence="4" id="KW-0804">Transcription</keyword>
<sequence>MASDGGTRDDPSPPAAISRPPRADGPDPGLARPRASACEEFLDLYEAHYTKVVRFVILACSATKEAAEEAAQEAFVEAWQKASKPGDWEKVDQPLAWLRSVAQRRYRRPGGIRRDRPPTVTGVPLEDLLDLSTRRPGPDELATVAVDLLNALCSLPGDDLRAVMAFTLDGFPDSVIAAQLGMDPQRVRNLRAKARRLLIPSLPGYLREGGSR</sequence>
<evidence type="ECO:0000256" key="3">
    <source>
        <dbReference type="ARBA" id="ARBA00023082"/>
    </source>
</evidence>
<keyword evidence="8" id="KW-1185">Reference proteome</keyword>
<evidence type="ECO:0000313" key="7">
    <source>
        <dbReference type="EMBL" id="GAA0945045.1"/>
    </source>
</evidence>
<dbReference type="Proteomes" id="UP001500665">
    <property type="component" value="Unassembled WGS sequence"/>
</dbReference>
<feature type="compositionally biased region" description="Basic and acidic residues" evidence="5">
    <location>
        <begin position="1"/>
        <end position="11"/>
    </location>
</feature>
<evidence type="ECO:0000256" key="4">
    <source>
        <dbReference type="ARBA" id="ARBA00023163"/>
    </source>
</evidence>
<protein>
    <recommendedName>
        <fullName evidence="6">RNA polymerase sigma-70 region 2 domain-containing protein</fullName>
    </recommendedName>
</protein>
<evidence type="ECO:0000256" key="5">
    <source>
        <dbReference type="SAM" id="MobiDB-lite"/>
    </source>
</evidence>
<feature type="domain" description="RNA polymerase sigma-70 region 2" evidence="6">
    <location>
        <begin position="44"/>
        <end position="107"/>
    </location>
</feature>
<evidence type="ECO:0000259" key="6">
    <source>
        <dbReference type="Pfam" id="PF04542"/>
    </source>
</evidence>
<dbReference type="InterPro" id="IPR013325">
    <property type="entry name" value="RNA_pol_sigma_r2"/>
</dbReference>
<comment type="similarity">
    <text evidence="1">Belongs to the sigma-70 factor family. ECF subfamily.</text>
</comment>
<gene>
    <name evidence="7" type="ORF">GCM10009550_18430</name>
</gene>
<dbReference type="Pfam" id="PF04542">
    <property type="entry name" value="Sigma70_r2"/>
    <property type="match status" value="1"/>
</dbReference>
<dbReference type="Gene3D" id="1.10.10.10">
    <property type="entry name" value="Winged helix-like DNA-binding domain superfamily/Winged helix DNA-binding domain"/>
    <property type="match status" value="1"/>
</dbReference>
<proteinExistence type="inferred from homology"/>
<dbReference type="SUPFAM" id="SSF88946">
    <property type="entry name" value="Sigma2 domain of RNA polymerase sigma factors"/>
    <property type="match status" value="1"/>
</dbReference>
<dbReference type="InterPro" id="IPR007627">
    <property type="entry name" value="RNA_pol_sigma70_r2"/>
</dbReference>
<dbReference type="SUPFAM" id="SSF88659">
    <property type="entry name" value="Sigma3 and sigma4 domains of RNA polymerase sigma factors"/>
    <property type="match status" value="1"/>
</dbReference>
<keyword evidence="2" id="KW-0805">Transcription regulation</keyword>
<name>A0ABN1QMZ6_9ACTN</name>
<dbReference type="Gene3D" id="1.10.1740.10">
    <property type="match status" value="1"/>
</dbReference>
<dbReference type="EMBL" id="BAAAHH010000005">
    <property type="protein sequence ID" value="GAA0945045.1"/>
    <property type="molecule type" value="Genomic_DNA"/>
</dbReference>
<accession>A0ABN1QMZ6</accession>